<evidence type="ECO:0000256" key="3">
    <source>
        <dbReference type="ARBA" id="ARBA00019010"/>
    </source>
</evidence>
<keyword evidence="9" id="KW-0460">Magnesium</keyword>
<evidence type="ECO:0000313" key="11">
    <source>
        <dbReference type="EMBL" id="RMI87803.1"/>
    </source>
</evidence>
<evidence type="ECO:0000256" key="7">
    <source>
        <dbReference type="ARBA" id="ARBA00022741"/>
    </source>
</evidence>
<keyword evidence="8" id="KW-0067">ATP-binding</keyword>
<keyword evidence="5" id="KW-0819">tRNA processing</keyword>
<comment type="subcellular location">
    <subcellularLocation>
        <location evidence="1">Cytoplasm</location>
    </subcellularLocation>
</comment>
<evidence type="ECO:0000256" key="8">
    <source>
        <dbReference type="ARBA" id="ARBA00022840"/>
    </source>
</evidence>
<keyword evidence="6" id="KW-0479">Metal-binding</keyword>
<reference evidence="12" key="1">
    <citation type="submission" date="2016-11" db="EMBL/GenBank/DDBJ databases">
        <title>Genome sequence of Candidatus Phytoplasma solani strain SA-1.</title>
        <authorList>
            <person name="Haryono M."/>
            <person name="Samarzija I."/>
            <person name="Seruga Music M."/>
            <person name="Hogenhout S."/>
            <person name="Kuo C.-H."/>
        </authorList>
    </citation>
    <scope>NUCLEOTIDE SEQUENCE [LARGE SCALE GENOMIC DNA]</scope>
    <source>
        <strain evidence="12">SA-1</strain>
    </source>
</reference>
<dbReference type="InterPro" id="IPR027417">
    <property type="entry name" value="P-loop_NTPase"/>
</dbReference>
<dbReference type="KEGG" id="psol:S284_02020"/>
<dbReference type="AlphaFoldDB" id="A0A421NUW1"/>
<evidence type="ECO:0000256" key="9">
    <source>
        <dbReference type="ARBA" id="ARBA00022842"/>
    </source>
</evidence>
<keyword evidence="4" id="KW-0963">Cytoplasm</keyword>
<dbReference type="GO" id="GO:0046872">
    <property type="term" value="F:metal ion binding"/>
    <property type="evidence" value="ECO:0007669"/>
    <property type="project" value="UniProtKB-KW"/>
</dbReference>
<dbReference type="STRING" id="69896.S284_02020"/>
<gene>
    <name evidence="11" type="primary">tsaE</name>
    <name evidence="11" type="ORF">PSSA1_v1c5720</name>
</gene>
<dbReference type="Pfam" id="PF02367">
    <property type="entry name" value="TsaE"/>
    <property type="match status" value="1"/>
</dbReference>
<evidence type="ECO:0000256" key="10">
    <source>
        <dbReference type="ARBA" id="ARBA00032441"/>
    </source>
</evidence>
<proteinExistence type="inferred from homology"/>
<accession>A0A421NUW1</accession>
<dbReference type="SUPFAM" id="SSF52540">
    <property type="entry name" value="P-loop containing nucleoside triphosphate hydrolases"/>
    <property type="match status" value="1"/>
</dbReference>
<dbReference type="OrthoDB" id="9815896at2"/>
<dbReference type="Proteomes" id="UP000283896">
    <property type="component" value="Unassembled WGS sequence"/>
</dbReference>
<dbReference type="RefSeq" id="WP_023161324.1">
    <property type="nucleotide sequence ID" value="NC_022588.1"/>
</dbReference>
<dbReference type="PANTHER" id="PTHR33540">
    <property type="entry name" value="TRNA THREONYLCARBAMOYLADENOSINE BIOSYNTHESIS PROTEIN TSAE"/>
    <property type="match status" value="1"/>
</dbReference>
<evidence type="ECO:0000256" key="6">
    <source>
        <dbReference type="ARBA" id="ARBA00022723"/>
    </source>
</evidence>
<evidence type="ECO:0000256" key="1">
    <source>
        <dbReference type="ARBA" id="ARBA00004496"/>
    </source>
</evidence>
<dbReference type="PANTHER" id="PTHR33540:SF2">
    <property type="entry name" value="TRNA THREONYLCARBAMOYLADENOSINE BIOSYNTHESIS PROTEIN TSAE"/>
    <property type="match status" value="1"/>
</dbReference>
<dbReference type="EMBL" id="MPBG01000009">
    <property type="protein sequence ID" value="RMI87803.1"/>
    <property type="molecule type" value="Genomic_DNA"/>
</dbReference>
<dbReference type="GO" id="GO:0002949">
    <property type="term" value="P:tRNA threonylcarbamoyladenosine modification"/>
    <property type="evidence" value="ECO:0007669"/>
    <property type="project" value="InterPro"/>
</dbReference>
<name>A0A421NUW1_9MOLU</name>
<sequence>MIHLETITHSFLETKKLGFWLGQKLTPRTDKTIILLQGTLGSGKTAFAKGLISSLGVKQIVNSPTFVIVKTYFTSLRNIYHLDLYRATLECEFLEELLENFVKPDFLIVEFLKDCSNYFPDFDVLVKINSLNEKKRQIIIQQKAKINNI</sequence>
<dbReference type="GO" id="GO:0005524">
    <property type="term" value="F:ATP binding"/>
    <property type="evidence" value="ECO:0007669"/>
    <property type="project" value="UniProtKB-KW"/>
</dbReference>
<keyword evidence="7" id="KW-0547">Nucleotide-binding</keyword>
<evidence type="ECO:0000313" key="12">
    <source>
        <dbReference type="Proteomes" id="UP000283896"/>
    </source>
</evidence>
<dbReference type="Gene3D" id="3.40.50.300">
    <property type="entry name" value="P-loop containing nucleotide triphosphate hydrolases"/>
    <property type="match status" value="1"/>
</dbReference>
<dbReference type="InterPro" id="IPR003442">
    <property type="entry name" value="T6A_TsaE"/>
</dbReference>
<organism evidence="11 12">
    <name type="scientific">Candidatus Phytoplasma solani</name>
    <dbReference type="NCBI Taxonomy" id="69896"/>
    <lineage>
        <taxon>Bacteria</taxon>
        <taxon>Bacillati</taxon>
        <taxon>Mycoplasmatota</taxon>
        <taxon>Mollicutes</taxon>
        <taxon>Acholeplasmatales</taxon>
        <taxon>Acholeplasmataceae</taxon>
        <taxon>Candidatus Phytoplasma</taxon>
        <taxon>16SrXII (Stolbur group)</taxon>
    </lineage>
</organism>
<comment type="similarity">
    <text evidence="2">Belongs to the TsaE family.</text>
</comment>
<evidence type="ECO:0000256" key="4">
    <source>
        <dbReference type="ARBA" id="ARBA00022490"/>
    </source>
</evidence>
<protein>
    <recommendedName>
        <fullName evidence="3">tRNA threonylcarbamoyladenosine biosynthesis protein TsaE</fullName>
    </recommendedName>
    <alternativeName>
        <fullName evidence="10">t(6)A37 threonylcarbamoyladenosine biosynthesis protein TsaE</fullName>
    </alternativeName>
</protein>
<dbReference type="NCBIfam" id="TIGR00150">
    <property type="entry name" value="T6A_YjeE"/>
    <property type="match status" value="1"/>
</dbReference>
<comment type="caution">
    <text evidence="11">The sequence shown here is derived from an EMBL/GenBank/DDBJ whole genome shotgun (WGS) entry which is preliminary data.</text>
</comment>
<dbReference type="GO" id="GO:0005737">
    <property type="term" value="C:cytoplasm"/>
    <property type="evidence" value="ECO:0007669"/>
    <property type="project" value="UniProtKB-SubCell"/>
</dbReference>
<keyword evidence="12" id="KW-1185">Reference proteome</keyword>
<evidence type="ECO:0000256" key="5">
    <source>
        <dbReference type="ARBA" id="ARBA00022694"/>
    </source>
</evidence>
<evidence type="ECO:0000256" key="2">
    <source>
        <dbReference type="ARBA" id="ARBA00007599"/>
    </source>
</evidence>